<sequence length="277" mass="32189">MVKIHQIEEVNIENSTANKLSEIIHDLYKMAKDRPHQDKNGPLLGGMMKCIGFRTGMDKGKSAGVYARLPNLSNEAIDYDNYLWDKLDKHNEFISARFNLFSKLVTMKNNELMKEFKLPNWSSPEWKNESNNQEFSLFSNCSITYNDFHNKPHCDHDFNPYTYGIFSYIHPETGNVREPKAKVDGYGFYFNQFDCMVDFGKANGILEIVWPSFSIEHQTTKPPIECKTTGDCTHFGSSFQVNEKLANIARRFQKNESQDFSSRILGRQERDEKKYSK</sequence>
<dbReference type="EMBL" id="AVOT02000164">
    <property type="protein sequence ID" value="MBW0461473.1"/>
    <property type="molecule type" value="Genomic_DNA"/>
</dbReference>
<gene>
    <name evidence="3" type="ORF">O181_001188</name>
</gene>
<dbReference type="Proteomes" id="UP000765509">
    <property type="component" value="Unassembled WGS sequence"/>
</dbReference>
<protein>
    <recommendedName>
        <fullName evidence="2">Tet-like 2OG-Fe(II) oxygenase domain-containing protein</fullName>
    </recommendedName>
</protein>
<proteinExistence type="predicted"/>
<dbReference type="InterPro" id="IPR046798">
    <property type="entry name" value="2OG-FeII_Oxy_6"/>
</dbReference>
<dbReference type="Pfam" id="PF20515">
    <property type="entry name" value="2OG-FeII_Oxy_6"/>
    <property type="match status" value="1"/>
</dbReference>
<evidence type="ECO:0000256" key="1">
    <source>
        <dbReference type="SAM" id="MobiDB-lite"/>
    </source>
</evidence>
<reference evidence="3" key="1">
    <citation type="submission" date="2021-03" db="EMBL/GenBank/DDBJ databases">
        <title>Draft genome sequence of rust myrtle Austropuccinia psidii MF-1, a brazilian biotype.</title>
        <authorList>
            <person name="Quecine M.C."/>
            <person name="Pachon D.M.R."/>
            <person name="Bonatelli M.L."/>
            <person name="Correr F.H."/>
            <person name="Franceschini L.M."/>
            <person name="Leite T.F."/>
            <person name="Margarido G.R.A."/>
            <person name="Almeida C.A."/>
            <person name="Ferrarezi J.A."/>
            <person name="Labate C.A."/>
        </authorList>
    </citation>
    <scope>NUCLEOTIDE SEQUENCE</scope>
    <source>
        <strain evidence="3">MF-1</strain>
    </source>
</reference>
<dbReference type="AlphaFoldDB" id="A0A9Q3BAA2"/>
<evidence type="ECO:0000313" key="4">
    <source>
        <dbReference type="Proteomes" id="UP000765509"/>
    </source>
</evidence>
<accession>A0A9Q3BAA2</accession>
<evidence type="ECO:0000313" key="3">
    <source>
        <dbReference type="EMBL" id="MBW0461473.1"/>
    </source>
</evidence>
<feature type="domain" description="Tet-like 2OG-Fe(II) oxygenase" evidence="2">
    <location>
        <begin position="17"/>
        <end position="221"/>
    </location>
</feature>
<feature type="compositionally biased region" description="Basic and acidic residues" evidence="1">
    <location>
        <begin position="266"/>
        <end position="277"/>
    </location>
</feature>
<organism evidence="3 4">
    <name type="scientific">Austropuccinia psidii MF-1</name>
    <dbReference type="NCBI Taxonomy" id="1389203"/>
    <lineage>
        <taxon>Eukaryota</taxon>
        <taxon>Fungi</taxon>
        <taxon>Dikarya</taxon>
        <taxon>Basidiomycota</taxon>
        <taxon>Pucciniomycotina</taxon>
        <taxon>Pucciniomycetes</taxon>
        <taxon>Pucciniales</taxon>
        <taxon>Sphaerophragmiaceae</taxon>
        <taxon>Austropuccinia</taxon>
    </lineage>
</organism>
<name>A0A9Q3BAA2_9BASI</name>
<evidence type="ECO:0000259" key="2">
    <source>
        <dbReference type="Pfam" id="PF20515"/>
    </source>
</evidence>
<comment type="caution">
    <text evidence="3">The sequence shown here is derived from an EMBL/GenBank/DDBJ whole genome shotgun (WGS) entry which is preliminary data.</text>
</comment>
<dbReference type="OrthoDB" id="2495097at2759"/>
<keyword evidence="4" id="KW-1185">Reference proteome</keyword>
<feature type="region of interest" description="Disordered" evidence="1">
    <location>
        <begin position="256"/>
        <end position="277"/>
    </location>
</feature>